<evidence type="ECO:0000313" key="2">
    <source>
        <dbReference type="Proteomes" id="UP000321720"/>
    </source>
</evidence>
<evidence type="ECO:0000313" key="1">
    <source>
        <dbReference type="EMBL" id="GEL96417.1"/>
    </source>
</evidence>
<proteinExistence type="predicted"/>
<dbReference type="RefSeq" id="WP_146844048.1">
    <property type="nucleotide sequence ID" value="NZ_BJWG01000021.1"/>
</dbReference>
<keyword evidence="2" id="KW-1185">Reference proteome</keyword>
<dbReference type="Proteomes" id="UP000321720">
    <property type="component" value="Unassembled WGS sequence"/>
</dbReference>
<comment type="caution">
    <text evidence="1">The sequence shown here is derived from an EMBL/GenBank/DDBJ whole genome shotgun (WGS) entry which is preliminary data.</text>
</comment>
<organism evidence="1 2">
    <name type="scientific">Cellulomonas composti</name>
    <dbReference type="NCBI Taxonomy" id="266130"/>
    <lineage>
        <taxon>Bacteria</taxon>
        <taxon>Bacillati</taxon>
        <taxon>Actinomycetota</taxon>
        <taxon>Actinomycetes</taxon>
        <taxon>Micrococcales</taxon>
        <taxon>Cellulomonadaceae</taxon>
        <taxon>Cellulomonas</taxon>
    </lineage>
</organism>
<reference evidence="1 2" key="1">
    <citation type="submission" date="2019-07" db="EMBL/GenBank/DDBJ databases">
        <title>Whole genome shotgun sequence of Cellulomonas composti NBRC 100758.</title>
        <authorList>
            <person name="Hosoyama A."/>
            <person name="Uohara A."/>
            <person name="Ohji S."/>
            <person name="Ichikawa N."/>
        </authorList>
    </citation>
    <scope>NUCLEOTIDE SEQUENCE [LARGE SCALE GENOMIC DNA]</scope>
    <source>
        <strain evidence="1 2">NBRC 100758</strain>
    </source>
</reference>
<sequence>METVAVLPTDLDGRHVLAVPAGADVLGLARAWFVDPGWTREPAAPEPAPAMPTGARFRGVVVDAGPVRPGAMRLDEAAALVGPLPVAADEAHARGLPPGGWDLYGTADPTSVRVDEPAPTDAVSRRVSGWLVATARRTRGLVVPADRASVLVPDPGQGVDLTLWSAVPLTPADLVAVVRPAMVGARVGAPEVGESTGSAPVPCRLTATFEYDGQVVVTLARSTTLPVVLTTIDWRASGPWAYRVRWRPIDPDELGSEQPSRLHVIARDRVAPMLARVATALQRAVEGTVVDAGGFVVSPDDLVRRSRPTA</sequence>
<accession>A0A511JEI9</accession>
<dbReference type="AlphaFoldDB" id="A0A511JEI9"/>
<protein>
    <submittedName>
        <fullName evidence="1">Uncharacterized protein</fullName>
    </submittedName>
</protein>
<name>A0A511JEI9_9CELL</name>
<dbReference type="OrthoDB" id="5139398at2"/>
<gene>
    <name evidence="1" type="ORF">CCO02nite_30750</name>
</gene>
<dbReference type="EMBL" id="BJWG01000021">
    <property type="protein sequence ID" value="GEL96417.1"/>
    <property type="molecule type" value="Genomic_DNA"/>
</dbReference>